<dbReference type="AlphaFoldDB" id="A0A918XT79"/>
<dbReference type="PROSITE" id="PS51296">
    <property type="entry name" value="RIESKE"/>
    <property type="match status" value="1"/>
</dbReference>
<evidence type="ECO:0000313" key="9">
    <source>
        <dbReference type="Proteomes" id="UP000630353"/>
    </source>
</evidence>
<dbReference type="InterPro" id="IPR036922">
    <property type="entry name" value="Rieske_2Fe-2S_sf"/>
</dbReference>
<dbReference type="GO" id="GO:0005506">
    <property type="term" value="F:iron ion binding"/>
    <property type="evidence" value="ECO:0007669"/>
    <property type="project" value="InterPro"/>
</dbReference>
<dbReference type="InterPro" id="IPR017941">
    <property type="entry name" value="Rieske_2Fe-2S"/>
</dbReference>
<dbReference type="GO" id="GO:0051537">
    <property type="term" value="F:2 iron, 2 sulfur cluster binding"/>
    <property type="evidence" value="ECO:0007669"/>
    <property type="project" value="UniProtKB-KW"/>
</dbReference>
<accession>A0A918XT79</accession>
<organism evidence="8 9">
    <name type="scientific">Thalassobaculum fulvum</name>
    <dbReference type="NCBI Taxonomy" id="1633335"/>
    <lineage>
        <taxon>Bacteria</taxon>
        <taxon>Pseudomonadati</taxon>
        <taxon>Pseudomonadota</taxon>
        <taxon>Alphaproteobacteria</taxon>
        <taxon>Rhodospirillales</taxon>
        <taxon>Thalassobaculaceae</taxon>
        <taxon>Thalassobaculum</taxon>
    </lineage>
</organism>
<comment type="caution">
    <text evidence="8">The sequence shown here is derived from an EMBL/GenBank/DDBJ whole genome shotgun (WGS) entry which is preliminary data.</text>
</comment>
<keyword evidence="4" id="KW-0408">Iron</keyword>
<dbReference type="PROSITE" id="PS00570">
    <property type="entry name" value="RING_HYDROXYL_ALPHA"/>
    <property type="match status" value="1"/>
</dbReference>
<dbReference type="Pfam" id="PF00355">
    <property type="entry name" value="Rieske"/>
    <property type="match status" value="1"/>
</dbReference>
<dbReference type="CDD" id="cd03469">
    <property type="entry name" value="Rieske_RO_Alpha_N"/>
    <property type="match status" value="1"/>
</dbReference>
<evidence type="ECO:0000259" key="7">
    <source>
        <dbReference type="PROSITE" id="PS51296"/>
    </source>
</evidence>
<dbReference type="InterPro" id="IPR050584">
    <property type="entry name" value="Cholesterol_7-desaturase"/>
</dbReference>
<proteinExistence type="predicted"/>
<keyword evidence="2" id="KW-0479">Metal-binding</keyword>
<evidence type="ECO:0000256" key="2">
    <source>
        <dbReference type="ARBA" id="ARBA00022723"/>
    </source>
</evidence>
<evidence type="ECO:0000256" key="6">
    <source>
        <dbReference type="SAM" id="MobiDB-lite"/>
    </source>
</evidence>
<dbReference type="PANTHER" id="PTHR21266">
    <property type="entry name" value="IRON-SULFUR DOMAIN CONTAINING PROTEIN"/>
    <property type="match status" value="1"/>
</dbReference>
<dbReference type="Gene3D" id="3.90.380.10">
    <property type="entry name" value="Naphthalene 1,2-dioxygenase Alpha Subunit, Chain A, domain 1"/>
    <property type="match status" value="1"/>
</dbReference>
<name>A0A918XT79_9PROT</name>
<evidence type="ECO:0000256" key="3">
    <source>
        <dbReference type="ARBA" id="ARBA00023002"/>
    </source>
</evidence>
<keyword evidence="1" id="KW-0001">2Fe-2S</keyword>
<dbReference type="InterPro" id="IPR044043">
    <property type="entry name" value="VanA_C_cat"/>
</dbReference>
<feature type="domain" description="Rieske" evidence="7">
    <location>
        <begin position="32"/>
        <end position="137"/>
    </location>
</feature>
<evidence type="ECO:0000256" key="5">
    <source>
        <dbReference type="ARBA" id="ARBA00023014"/>
    </source>
</evidence>
<dbReference type="GO" id="GO:0016491">
    <property type="term" value="F:oxidoreductase activity"/>
    <property type="evidence" value="ECO:0007669"/>
    <property type="project" value="UniProtKB-KW"/>
</dbReference>
<protein>
    <submittedName>
        <fullName evidence="8">(2Fe-2S) ferredoxin</fullName>
    </submittedName>
</protein>
<evidence type="ECO:0000313" key="8">
    <source>
        <dbReference type="EMBL" id="GHD53600.1"/>
    </source>
</evidence>
<evidence type="ECO:0000256" key="4">
    <source>
        <dbReference type="ARBA" id="ARBA00023004"/>
    </source>
</evidence>
<feature type="region of interest" description="Disordered" evidence="6">
    <location>
        <begin position="1"/>
        <end position="22"/>
    </location>
</feature>
<evidence type="ECO:0000256" key="1">
    <source>
        <dbReference type="ARBA" id="ARBA00022714"/>
    </source>
</evidence>
<dbReference type="Gene3D" id="2.102.10.10">
    <property type="entry name" value="Rieske [2Fe-2S] iron-sulphur domain"/>
    <property type="match status" value="1"/>
</dbReference>
<gene>
    <name evidence="8" type="ORF">GCM10017083_30140</name>
</gene>
<dbReference type="InterPro" id="IPR015881">
    <property type="entry name" value="ARHD_Rieske_2Fe_2S"/>
</dbReference>
<dbReference type="SUPFAM" id="SSF50022">
    <property type="entry name" value="ISP domain"/>
    <property type="match status" value="1"/>
</dbReference>
<dbReference type="Pfam" id="PF19112">
    <property type="entry name" value="VanA_C"/>
    <property type="match status" value="1"/>
</dbReference>
<dbReference type="SUPFAM" id="SSF55961">
    <property type="entry name" value="Bet v1-like"/>
    <property type="match status" value="1"/>
</dbReference>
<keyword evidence="5" id="KW-0411">Iron-sulfur</keyword>
<dbReference type="PANTHER" id="PTHR21266:SF60">
    <property type="entry name" value="3-KETOSTEROID-9-ALPHA-MONOOXYGENASE, OXYGENASE COMPONENT"/>
    <property type="match status" value="1"/>
</dbReference>
<dbReference type="RefSeq" id="WP_189991033.1">
    <property type="nucleotide sequence ID" value="NZ_BMZS01000007.1"/>
</dbReference>
<keyword evidence="9" id="KW-1185">Reference proteome</keyword>
<sequence>MPATETTEAPRPDTPSRGPSARDDGFLRDIWYFAMPSGDLAPGRMLAKTLLGEPVLFGRGDDGSVFAMRDICPHRGIPLSDGRFEAGEVECCYHGWRFAPDGRCTAIPSLTADQAMEVEKIRVATYPTVDRHGGIWVYMRADLRSTAEPVVPPPALPAVTDRAPGMVQRMTFPCHVDHAVIGLMDPAHGPFVHTSWWWRTRKSIHEKAKRFGPSDLGFAMLRHQPSRNSAAYKLLGGTPTTEIRFRLPGLRVEDIEIGRHRVCGVTAVTPVDEKTTEITHMIFWTVPWLSLLKPILAPFARRFLGQDRDVVVRQQRGLAHNPTLMLINDADVQAKWYFRLKKAYAAWRSDGVPFENPVRETTLRWRS</sequence>
<dbReference type="Proteomes" id="UP000630353">
    <property type="component" value="Unassembled WGS sequence"/>
</dbReference>
<reference evidence="8" key="1">
    <citation type="journal article" date="2014" name="Int. J. Syst. Evol. Microbiol.">
        <title>Complete genome sequence of Corynebacterium casei LMG S-19264T (=DSM 44701T), isolated from a smear-ripened cheese.</title>
        <authorList>
            <consortium name="US DOE Joint Genome Institute (JGI-PGF)"/>
            <person name="Walter F."/>
            <person name="Albersmeier A."/>
            <person name="Kalinowski J."/>
            <person name="Ruckert C."/>
        </authorList>
    </citation>
    <scope>NUCLEOTIDE SEQUENCE</scope>
    <source>
        <strain evidence="8">KCTC 42651</strain>
    </source>
</reference>
<keyword evidence="3" id="KW-0560">Oxidoreductase</keyword>
<dbReference type="EMBL" id="BMZS01000007">
    <property type="protein sequence ID" value="GHD53600.1"/>
    <property type="molecule type" value="Genomic_DNA"/>
</dbReference>
<reference evidence="8" key="2">
    <citation type="submission" date="2020-09" db="EMBL/GenBank/DDBJ databases">
        <authorList>
            <person name="Sun Q."/>
            <person name="Kim S."/>
        </authorList>
    </citation>
    <scope>NUCLEOTIDE SEQUENCE</scope>
    <source>
        <strain evidence="8">KCTC 42651</strain>
    </source>
</reference>